<dbReference type="InterPro" id="IPR036615">
    <property type="entry name" value="Mur_ligase_C_dom_sf"/>
</dbReference>
<sequence>LSKNLKVYTYGIKNKEAKIRPDKIKLEISLLGKFNIYNSLAAVCVAQSLGLTLRKTLKILKSIKEIPGRMELVIEKPFKVFVDYAHTPDALEKVYKTLGKGLICVFGSCGGGRDKWKRPEIGKIAERYCNKIILTNEDPYDEEPKNIINNIA</sequence>
<reference evidence="2" key="1">
    <citation type="journal article" date="2014" name="Front. Microbiol.">
        <title>High frequency of phylogenetically diverse reductive dehalogenase-homologous genes in deep subseafloor sedimentary metagenomes.</title>
        <authorList>
            <person name="Kawai M."/>
            <person name="Futagami T."/>
            <person name="Toyoda A."/>
            <person name="Takaki Y."/>
            <person name="Nishi S."/>
            <person name="Hori S."/>
            <person name="Arai W."/>
            <person name="Tsubouchi T."/>
            <person name="Morono Y."/>
            <person name="Uchiyama I."/>
            <person name="Ito T."/>
            <person name="Fujiyama A."/>
            <person name="Inagaki F."/>
            <person name="Takami H."/>
        </authorList>
    </citation>
    <scope>NUCLEOTIDE SEQUENCE</scope>
    <source>
        <strain evidence="2">Expedition CK06-06</strain>
    </source>
</reference>
<protein>
    <recommendedName>
        <fullName evidence="1">Mur ligase C-terminal domain-containing protein</fullName>
    </recommendedName>
</protein>
<evidence type="ECO:0000313" key="2">
    <source>
        <dbReference type="EMBL" id="GAH61259.1"/>
    </source>
</evidence>
<dbReference type="PANTHER" id="PTHR23135:SF4">
    <property type="entry name" value="UDP-N-ACETYLMURAMOYL-L-ALANYL-D-GLUTAMATE--2,6-DIAMINOPIMELATE LIGASE MURE HOMOLOG, CHLOROPLASTIC"/>
    <property type="match status" value="1"/>
</dbReference>
<dbReference type="Gene3D" id="3.90.190.20">
    <property type="entry name" value="Mur ligase, C-terminal domain"/>
    <property type="match status" value="1"/>
</dbReference>
<dbReference type="InterPro" id="IPR004101">
    <property type="entry name" value="Mur_ligase_C"/>
</dbReference>
<dbReference type="Pfam" id="PF02875">
    <property type="entry name" value="Mur_ligase_C"/>
    <property type="match status" value="1"/>
</dbReference>
<feature type="domain" description="Mur ligase C-terminal" evidence="1">
    <location>
        <begin position="68"/>
        <end position="151"/>
    </location>
</feature>
<name>X1I581_9ZZZZ</name>
<dbReference type="GO" id="GO:0005524">
    <property type="term" value="F:ATP binding"/>
    <property type="evidence" value="ECO:0007669"/>
    <property type="project" value="InterPro"/>
</dbReference>
<evidence type="ECO:0000259" key="1">
    <source>
        <dbReference type="Pfam" id="PF02875"/>
    </source>
</evidence>
<dbReference type="SUPFAM" id="SSF53623">
    <property type="entry name" value="MurD-like peptide ligases, catalytic domain"/>
    <property type="match status" value="1"/>
</dbReference>
<accession>X1I581</accession>
<organism evidence="2">
    <name type="scientific">marine sediment metagenome</name>
    <dbReference type="NCBI Taxonomy" id="412755"/>
    <lineage>
        <taxon>unclassified sequences</taxon>
        <taxon>metagenomes</taxon>
        <taxon>ecological metagenomes</taxon>
    </lineage>
</organism>
<dbReference type="Gene3D" id="3.40.1190.10">
    <property type="entry name" value="Mur-like, catalytic domain"/>
    <property type="match status" value="1"/>
</dbReference>
<dbReference type="EMBL" id="BARU01018930">
    <property type="protein sequence ID" value="GAH61259.1"/>
    <property type="molecule type" value="Genomic_DNA"/>
</dbReference>
<gene>
    <name evidence="2" type="ORF">S03H2_31237</name>
</gene>
<comment type="caution">
    <text evidence="2">The sequence shown here is derived from an EMBL/GenBank/DDBJ whole genome shotgun (WGS) entry which is preliminary data.</text>
</comment>
<dbReference type="AlphaFoldDB" id="X1I581"/>
<dbReference type="SUPFAM" id="SSF53244">
    <property type="entry name" value="MurD-like peptide ligases, peptide-binding domain"/>
    <property type="match status" value="1"/>
</dbReference>
<dbReference type="PANTHER" id="PTHR23135">
    <property type="entry name" value="MUR LIGASE FAMILY MEMBER"/>
    <property type="match status" value="1"/>
</dbReference>
<proteinExistence type="predicted"/>
<feature type="non-terminal residue" evidence="2">
    <location>
        <position position="1"/>
    </location>
</feature>
<dbReference type="GO" id="GO:0016881">
    <property type="term" value="F:acid-amino acid ligase activity"/>
    <property type="evidence" value="ECO:0007669"/>
    <property type="project" value="InterPro"/>
</dbReference>
<dbReference type="InterPro" id="IPR036565">
    <property type="entry name" value="Mur-like_cat_sf"/>
</dbReference>